<dbReference type="InterPro" id="IPR020843">
    <property type="entry name" value="ER"/>
</dbReference>
<dbReference type="AlphaFoldDB" id="A0A7K0E0K2"/>
<reference evidence="9 10" key="1">
    <citation type="submission" date="2019-10" db="EMBL/GenBank/DDBJ databases">
        <title>Nocardia macrotermitis sp. nov. and Nocardia aurantia sp. nov., isolated from the gut of fungus growing-termite Macrotermes natalensis.</title>
        <authorList>
            <person name="Benndorf R."/>
            <person name="Schwitalla J."/>
            <person name="Martin K."/>
            <person name="De Beer W."/>
            <person name="Kaster A.-K."/>
            <person name="Vollmers J."/>
            <person name="Poulsen M."/>
            <person name="Beemelmanns C."/>
        </authorList>
    </citation>
    <scope>NUCLEOTIDE SEQUENCE [LARGE SCALE GENOMIC DNA]</scope>
    <source>
        <strain evidence="9 10">RB56</strain>
    </source>
</reference>
<keyword evidence="4 7" id="KW-0862">Zinc</keyword>
<evidence type="ECO:0000313" key="10">
    <source>
        <dbReference type="Proteomes" id="UP000431401"/>
    </source>
</evidence>
<dbReference type="Gene3D" id="3.90.180.10">
    <property type="entry name" value="Medium-chain alcohol dehydrogenases, catalytic domain"/>
    <property type="match status" value="1"/>
</dbReference>
<dbReference type="FunFam" id="3.40.50.720:FF:000003">
    <property type="entry name" value="S-(hydroxymethyl)glutathione dehydrogenase"/>
    <property type="match status" value="1"/>
</dbReference>
<evidence type="ECO:0000256" key="2">
    <source>
        <dbReference type="ARBA" id="ARBA00008072"/>
    </source>
</evidence>
<dbReference type="EC" id="1.1.1.306" evidence="9"/>
<dbReference type="PANTHER" id="PTHR43880">
    <property type="entry name" value="ALCOHOL DEHYDROGENASE"/>
    <property type="match status" value="1"/>
</dbReference>
<evidence type="ECO:0000256" key="4">
    <source>
        <dbReference type="ARBA" id="ARBA00022833"/>
    </source>
</evidence>
<evidence type="ECO:0000256" key="7">
    <source>
        <dbReference type="RuleBase" id="RU361277"/>
    </source>
</evidence>
<organism evidence="9 10">
    <name type="scientific">Nocardia aurantia</name>
    <dbReference type="NCBI Taxonomy" id="2585199"/>
    <lineage>
        <taxon>Bacteria</taxon>
        <taxon>Bacillati</taxon>
        <taxon>Actinomycetota</taxon>
        <taxon>Actinomycetes</taxon>
        <taxon>Mycobacteriales</taxon>
        <taxon>Nocardiaceae</taxon>
        <taxon>Nocardia</taxon>
    </lineage>
</organism>
<evidence type="ECO:0000256" key="1">
    <source>
        <dbReference type="ARBA" id="ARBA00001947"/>
    </source>
</evidence>
<keyword evidence="6" id="KW-0520">NAD</keyword>
<evidence type="ECO:0000256" key="3">
    <source>
        <dbReference type="ARBA" id="ARBA00022723"/>
    </source>
</evidence>
<keyword evidence="10" id="KW-1185">Reference proteome</keyword>
<dbReference type="InterPro" id="IPR013154">
    <property type="entry name" value="ADH-like_N"/>
</dbReference>
<dbReference type="InterPro" id="IPR011032">
    <property type="entry name" value="GroES-like_sf"/>
</dbReference>
<feature type="domain" description="Enoyl reductase (ER)" evidence="8">
    <location>
        <begin position="10"/>
        <end position="359"/>
    </location>
</feature>
<dbReference type="SUPFAM" id="SSF50129">
    <property type="entry name" value="GroES-like"/>
    <property type="match status" value="2"/>
</dbReference>
<dbReference type="GO" id="GO:0046294">
    <property type="term" value="P:formaldehyde catabolic process"/>
    <property type="evidence" value="ECO:0007669"/>
    <property type="project" value="TreeGrafter"/>
</dbReference>
<comment type="similarity">
    <text evidence="2 7">Belongs to the zinc-containing alcohol dehydrogenase family.</text>
</comment>
<dbReference type="Pfam" id="PF00107">
    <property type="entry name" value="ADH_zinc_N"/>
    <property type="match status" value="1"/>
</dbReference>
<keyword evidence="5 9" id="KW-0560">Oxidoreductase</keyword>
<gene>
    <name evidence="9" type="ORF">NRB56_72050</name>
</gene>
<dbReference type="Proteomes" id="UP000431401">
    <property type="component" value="Unassembled WGS sequence"/>
</dbReference>
<accession>A0A7K0E0K2</accession>
<proteinExistence type="inferred from homology"/>
<comment type="cofactor">
    <cofactor evidence="1 7">
        <name>Zn(2+)</name>
        <dbReference type="ChEBI" id="CHEBI:29105"/>
    </cofactor>
</comment>
<evidence type="ECO:0000259" key="8">
    <source>
        <dbReference type="SMART" id="SM00829"/>
    </source>
</evidence>
<dbReference type="SUPFAM" id="SSF51735">
    <property type="entry name" value="NAD(P)-binding Rossmann-fold domains"/>
    <property type="match status" value="1"/>
</dbReference>
<protein>
    <submittedName>
        <fullName evidence="9">S-(Hydroxymethyl)mycothiol dehydrogenase</fullName>
        <ecNumber evidence="9">1.1.1.306</ecNumber>
    </submittedName>
</protein>
<dbReference type="InterPro" id="IPR036291">
    <property type="entry name" value="NAD(P)-bd_dom_sf"/>
</dbReference>
<evidence type="ECO:0000256" key="5">
    <source>
        <dbReference type="ARBA" id="ARBA00023002"/>
    </source>
</evidence>
<dbReference type="PANTHER" id="PTHR43880:SF12">
    <property type="entry name" value="ALCOHOL DEHYDROGENASE CLASS-3"/>
    <property type="match status" value="1"/>
</dbReference>
<dbReference type="PROSITE" id="PS00059">
    <property type="entry name" value="ADH_ZINC"/>
    <property type="match status" value="1"/>
</dbReference>
<evidence type="ECO:0000313" key="9">
    <source>
        <dbReference type="EMBL" id="MQY31596.1"/>
    </source>
</evidence>
<dbReference type="GO" id="GO:0005829">
    <property type="term" value="C:cytosol"/>
    <property type="evidence" value="ECO:0007669"/>
    <property type="project" value="TreeGrafter"/>
</dbReference>
<dbReference type="Gene3D" id="3.40.50.720">
    <property type="entry name" value="NAD(P)-binding Rossmann-like Domain"/>
    <property type="match status" value="1"/>
</dbReference>
<dbReference type="GO" id="GO:0008270">
    <property type="term" value="F:zinc ion binding"/>
    <property type="evidence" value="ECO:0007669"/>
    <property type="project" value="InterPro"/>
</dbReference>
<keyword evidence="3 7" id="KW-0479">Metal-binding</keyword>
<dbReference type="SMART" id="SM00829">
    <property type="entry name" value="PKS_ER"/>
    <property type="match status" value="1"/>
</dbReference>
<dbReference type="RefSeq" id="WP_319944023.1">
    <property type="nucleotide sequence ID" value="NZ_WEGI01000021.1"/>
</dbReference>
<dbReference type="GO" id="GO:0051903">
    <property type="term" value="F:S-(hydroxymethyl)glutathione dehydrogenase [NAD(P)+] activity"/>
    <property type="evidence" value="ECO:0007669"/>
    <property type="project" value="TreeGrafter"/>
</dbReference>
<name>A0A7K0E0K2_9NOCA</name>
<evidence type="ECO:0000256" key="6">
    <source>
        <dbReference type="ARBA" id="ARBA00023027"/>
    </source>
</evidence>
<dbReference type="GO" id="GO:0050607">
    <property type="term" value="F:mycothiol-dependent formaldehyde dehydrogenase activity"/>
    <property type="evidence" value="ECO:0007669"/>
    <property type="project" value="UniProtKB-EC"/>
</dbReference>
<dbReference type="Pfam" id="PF08240">
    <property type="entry name" value="ADH_N"/>
    <property type="match status" value="1"/>
</dbReference>
<dbReference type="InterPro" id="IPR013149">
    <property type="entry name" value="ADH-like_C"/>
</dbReference>
<sequence>MKAAIVTALGQGFTAADVHLADPIGREVLVGVRASGLCHTDLTFSHNDMGVPTPMLLGHEISGVVERVGPDVTDVAVGDHVVGCLVQYCGKCPECLSGHIYRCRHPEATLRTADQGPRLAIDGTPVTQVFGLGGFAQQALVHEAQLVRIPDEIPFPQAALLGCGVVTGAGSVINTAATKPGDAIVVVGAGGVGLNAISGGIVAGAATVIAVDINPGKLELAKRCGATHTVDSTKVDPVQAVLAITGRGADAVFDFVGIPAVTEQALAMTADGGGLYLIGLVDPTVQFPLSPLALIMSQKRIQGVNMGSTTPRHDIPMYANLYLEGRFNLDDLVSKTISLDEVDQGYAALAEPDIARVVITSF</sequence>
<dbReference type="InterPro" id="IPR002328">
    <property type="entry name" value="ADH_Zn_CS"/>
</dbReference>
<comment type="caution">
    <text evidence="9">The sequence shown here is derived from an EMBL/GenBank/DDBJ whole genome shotgun (WGS) entry which is preliminary data.</text>
</comment>
<dbReference type="EMBL" id="WEGI01000021">
    <property type="protein sequence ID" value="MQY31596.1"/>
    <property type="molecule type" value="Genomic_DNA"/>
</dbReference>